<dbReference type="FunFam" id="3.40.50.10140:FF:000007">
    <property type="entry name" value="Disease resistance protein (TIR-NBS-LRR class)"/>
    <property type="match status" value="1"/>
</dbReference>
<protein>
    <recommendedName>
        <fullName evidence="1">ADP-ribosyl cyclase/cyclic ADP-ribose hydrolase</fullName>
        <ecNumber evidence="1">3.2.2.6</ecNumber>
    </recommendedName>
</protein>
<keyword evidence="2" id="KW-0378">Hydrolase</keyword>
<dbReference type="EC" id="3.2.2.6" evidence="1"/>
<dbReference type="InterPro" id="IPR035897">
    <property type="entry name" value="Toll_tir_struct_dom_sf"/>
</dbReference>
<dbReference type="SUPFAM" id="SSF52200">
    <property type="entry name" value="Toll/Interleukin receptor TIR domain"/>
    <property type="match status" value="1"/>
</dbReference>
<evidence type="ECO:0000259" key="5">
    <source>
        <dbReference type="PROSITE" id="PS50104"/>
    </source>
</evidence>
<accession>A0ABD3KXZ2</accession>
<keyword evidence="7" id="KW-1185">Reference proteome</keyword>
<comment type="caution">
    <text evidence="6">The sequence shown here is derived from an EMBL/GenBank/DDBJ whole genome shotgun (WGS) entry which is preliminary data.</text>
</comment>
<evidence type="ECO:0000313" key="6">
    <source>
        <dbReference type="EMBL" id="KAL3744253.1"/>
    </source>
</evidence>
<proteinExistence type="predicted"/>
<reference evidence="6 7" key="1">
    <citation type="submission" date="2024-11" db="EMBL/GenBank/DDBJ databases">
        <title>Chromosome-level genome assembly of Eucalyptus globulus Labill. provides insights into its genome evolution.</title>
        <authorList>
            <person name="Li X."/>
        </authorList>
    </citation>
    <scope>NUCLEOTIDE SEQUENCE [LARGE SCALE GENOMIC DNA]</scope>
    <source>
        <strain evidence="6">CL2024</strain>
        <tissue evidence="6">Fresh tender leaves</tissue>
    </source>
</reference>
<dbReference type="GO" id="GO:0061809">
    <property type="term" value="F:NAD+ nucleosidase activity, cyclic ADP-ribose generating"/>
    <property type="evidence" value="ECO:0007669"/>
    <property type="project" value="UniProtKB-EC"/>
</dbReference>
<evidence type="ECO:0000313" key="7">
    <source>
        <dbReference type="Proteomes" id="UP001634007"/>
    </source>
</evidence>
<comment type="catalytic activity">
    <reaction evidence="4">
        <text>NAD(+) + H2O = ADP-D-ribose + nicotinamide + H(+)</text>
        <dbReference type="Rhea" id="RHEA:16301"/>
        <dbReference type="ChEBI" id="CHEBI:15377"/>
        <dbReference type="ChEBI" id="CHEBI:15378"/>
        <dbReference type="ChEBI" id="CHEBI:17154"/>
        <dbReference type="ChEBI" id="CHEBI:57540"/>
        <dbReference type="ChEBI" id="CHEBI:57967"/>
        <dbReference type="EC" id="3.2.2.6"/>
    </reaction>
    <physiologicalReaction direction="left-to-right" evidence="4">
        <dbReference type="Rhea" id="RHEA:16302"/>
    </physiologicalReaction>
</comment>
<gene>
    <name evidence="6" type="ORF">ACJRO7_013501</name>
</gene>
<name>A0ABD3KXZ2_EUCGL</name>
<sequence>MLPFNFFFQNYKMSRRRKVDDTGASISSHTSTRSNNYDVFLSFCGMDTCKTFVDHLYNALVDAGIYVFRDDDELCEGEKISTNLLQAIKNSKISIPIFSRNYASSKWCLQELVQMIDCMKSAGQVVLPIFYRVEPADVQYQKGSFGKAFSHLSGKYYEGDVAKWKQALQEVAFLKGWESERTASGREGELVRIIIRKVLSKLKEAFQLVVTEQLVGIDNTVVDILRLLDDNRNATQIVGIHGMGVLVRQL</sequence>
<keyword evidence="3" id="KW-0520">NAD</keyword>
<dbReference type="EMBL" id="JBJKBG010000003">
    <property type="protein sequence ID" value="KAL3744253.1"/>
    <property type="molecule type" value="Genomic_DNA"/>
</dbReference>
<evidence type="ECO:0000256" key="1">
    <source>
        <dbReference type="ARBA" id="ARBA00011982"/>
    </source>
</evidence>
<dbReference type="PANTHER" id="PTHR32009:SF39">
    <property type="entry name" value="TIR DOMAIN-CONTAINING PROTEIN"/>
    <property type="match status" value="1"/>
</dbReference>
<dbReference type="PROSITE" id="PS50104">
    <property type="entry name" value="TIR"/>
    <property type="match status" value="1"/>
</dbReference>
<dbReference type="SMART" id="SM00255">
    <property type="entry name" value="TIR"/>
    <property type="match status" value="1"/>
</dbReference>
<feature type="domain" description="TIR" evidence="5">
    <location>
        <begin position="35"/>
        <end position="202"/>
    </location>
</feature>
<evidence type="ECO:0000256" key="4">
    <source>
        <dbReference type="ARBA" id="ARBA00047304"/>
    </source>
</evidence>
<evidence type="ECO:0000256" key="2">
    <source>
        <dbReference type="ARBA" id="ARBA00022801"/>
    </source>
</evidence>
<dbReference type="Gene3D" id="3.40.50.10140">
    <property type="entry name" value="Toll/interleukin-1 receptor homology (TIR) domain"/>
    <property type="match status" value="1"/>
</dbReference>
<organism evidence="6 7">
    <name type="scientific">Eucalyptus globulus</name>
    <name type="common">Tasmanian blue gum</name>
    <dbReference type="NCBI Taxonomy" id="34317"/>
    <lineage>
        <taxon>Eukaryota</taxon>
        <taxon>Viridiplantae</taxon>
        <taxon>Streptophyta</taxon>
        <taxon>Embryophyta</taxon>
        <taxon>Tracheophyta</taxon>
        <taxon>Spermatophyta</taxon>
        <taxon>Magnoliopsida</taxon>
        <taxon>eudicotyledons</taxon>
        <taxon>Gunneridae</taxon>
        <taxon>Pentapetalae</taxon>
        <taxon>rosids</taxon>
        <taxon>malvids</taxon>
        <taxon>Myrtales</taxon>
        <taxon>Myrtaceae</taxon>
        <taxon>Myrtoideae</taxon>
        <taxon>Eucalypteae</taxon>
        <taxon>Eucalyptus</taxon>
    </lineage>
</organism>
<evidence type="ECO:0000256" key="3">
    <source>
        <dbReference type="ARBA" id="ARBA00023027"/>
    </source>
</evidence>
<dbReference type="Pfam" id="PF01582">
    <property type="entry name" value="TIR"/>
    <property type="match status" value="1"/>
</dbReference>
<dbReference type="AlphaFoldDB" id="A0ABD3KXZ2"/>
<dbReference type="PANTHER" id="PTHR32009">
    <property type="entry name" value="TMV RESISTANCE PROTEIN N-LIKE"/>
    <property type="match status" value="1"/>
</dbReference>
<dbReference type="Proteomes" id="UP001634007">
    <property type="component" value="Unassembled WGS sequence"/>
</dbReference>
<dbReference type="InterPro" id="IPR000157">
    <property type="entry name" value="TIR_dom"/>
</dbReference>